<evidence type="ECO:0000256" key="1">
    <source>
        <dbReference type="SAM" id="Phobius"/>
    </source>
</evidence>
<feature type="transmembrane region" description="Helical" evidence="1">
    <location>
        <begin position="7"/>
        <end position="25"/>
    </location>
</feature>
<dbReference type="InterPro" id="IPR018672">
    <property type="entry name" value="DUF2140"/>
</dbReference>
<evidence type="ECO:0000313" key="3">
    <source>
        <dbReference type="Proteomes" id="UP000198853"/>
    </source>
</evidence>
<dbReference type="EMBL" id="FNEN01000007">
    <property type="protein sequence ID" value="SDI84565.1"/>
    <property type="molecule type" value="Genomic_DNA"/>
</dbReference>
<dbReference type="RefSeq" id="WP_090398308.1">
    <property type="nucleotide sequence ID" value="NZ_FNEN01000007.1"/>
</dbReference>
<dbReference type="Pfam" id="PF09911">
    <property type="entry name" value="DUF2140"/>
    <property type="match status" value="1"/>
</dbReference>
<keyword evidence="3" id="KW-1185">Reference proteome</keyword>
<reference evidence="2 3" key="1">
    <citation type="submission" date="2016-10" db="EMBL/GenBank/DDBJ databases">
        <authorList>
            <person name="de Groot N.N."/>
        </authorList>
    </citation>
    <scope>NUCLEOTIDE SEQUENCE [LARGE SCALE GENOMIC DNA]</scope>
    <source>
        <strain evidence="2 3">DSM 21771</strain>
    </source>
</reference>
<keyword evidence="1" id="KW-1133">Transmembrane helix</keyword>
<gene>
    <name evidence="2" type="ORF">SAMN04488123_10769</name>
</gene>
<accession>A0A1G8NWN0</accession>
<dbReference type="Proteomes" id="UP000198853">
    <property type="component" value="Unassembled WGS sequence"/>
</dbReference>
<proteinExistence type="predicted"/>
<name>A0A1G8NWN0_9BACI</name>
<evidence type="ECO:0000313" key="2">
    <source>
        <dbReference type="EMBL" id="SDI84565.1"/>
    </source>
</evidence>
<keyword evidence="1" id="KW-0812">Transmembrane</keyword>
<keyword evidence="1" id="KW-0472">Membrane</keyword>
<protein>
    <submittedName>
        <fullName evidence="2">Uncharacterized protein YpmS</fullName>
    </submittedName>
</protein>
<dbReference type="AlphaFoldDB" id="A0A1G8NWN0"/>
<sequence>MNWKWGFFILLGVNVLVLGSIWLLFSPIGSDTPSPEERPEGSLPEGEVFFSAETSLEQISTYMQMETDDVLDINMEGEEIVFTGTYEFFGVGAELSLYLLPTVTDSGNLRLEENGLSLGPFNLPSSTALEAIRQQADLPEYVQVYPEEQIIDVHINDIDIGEQMYLRIASSDFEDGTIQLEGVLPDG</sequence>
<organism evidence="2 3">
    <name type="scientific">Natribacillus halophilus</name>
    <dbReference type="NCBI Taxonomy" id="549003"/>
    <lineage>
        <taxon>Bacteria</taxon>
        <taxon>Bacillati</taxon>
        <taxon>Bacillota</taxon>
        <taxon>Bacilli</taxon>
        <taxon>Bacillales</taxon>
        <taxon>Bacillaceae</taxon>
        <taxon>Natribacillus</taxon>
    </lineage>
</organism>
<dbReference type="OrthoDB" id="2412610at2"/>